<evidence type="ECO:0000313" key="2">
    <source>
        <dbReference type="EMBL" id="GMH69353.1"/>
    </source>
</evidence>
<dbReference type="EMBL" id="BRXZ01001363">
    <property type="protein sequence ID" value="GMH69353.1"/>
    <property type="molecule type" value="Genomic_DNA"/>
</dbReference>
<dbReference type="PANTHER" id="PTHR44154:SF1">
    <property type="entry name" value="QUINONE OXIDOREDUCTASE"/>
    <property type="match status" value="1"/>
</dbReference>
<dbReference type="PANTHER" id="PTHR44154">
    <property type="entry name" value="QUINONE OXIDOREDUCTASE"/>
    <property type="match status" value="1"/>
</dbReference>
<accession>A0A9W7AHN5</accession>
<evidence type="ECO:0008006" key="4">
    <source>
        <dbReference type="Google" id="ProtNLM"/>
    </source>
</evidence>
<reference evidence="2" key="1">
    <citation type="submission" date="2022-07" db="EMBL/GenBank/DDBJ databases">
        <title>Genome analysis of Parmales, a sister group of diatoms, reveals the evolutionary specialization of diatoms from phago-mixotrophs to photoautotrophs.</title>
        <authorList>
            <person name="Ban H."/>
            <person name="Sato S."/>
            <person name="Yoshikawa S."/>
            <person name="Kazumasa Y."/>
            <person name="Nakamura Y."/>
            <person name="Ichinomiya M."/>
            <person name="Saitoh K."/>
            <person name="Sato N."/>
            <person name="Blanc-Mathieu R."/>
            <person name="Endo H."/>
            <person name="Kuwata A."/>
            <person name="Ogata H."/>
        </authorList>
    </citation>
    <scope>NUCLEOTIDE SEQUENCE</scope>
</reference>
<dbReference type="Proteomes" id="UP001165082">
    <property type="component" value="Unassembled WGS sequence"/>
</dbReference>
<dbReference type="SUPFAM" id="SSF50129">
    <property type="entry name" value="GroES-like"/>
    <property type="match status" value="1"/>
</dbReference>
<proteinExistence type="predicted"/>
<dbReference type="Gene3D" id="3.40.50.720">
    <property type="entry name" value="NAD(P)-binding Rossmann-like Domain"/>
    <property type="match status" value="1"/>
</dbReference>
<sequence>MVKVLAAGVNNTDINTRVGWYSKDADSANPTGYGDTPSPWPLIQGTDGFGLTPDGTRVLVRSSTLRGWYGSDFPGFFQQYCLVDAKDVHPVPDCCALTDSQLGVIPCAYGTAENMLLRAGVGAGDRVVVPGCSGGVAGAVIELCVARGCEEVVGVTSSEEKAKGLRESGAIGGHAVSLDIRTVYLKDLKVLGSTTWGEGVMGNLIKYLGEGKLDPEVRRTFKLKEIKEAQECFGERKRGGKIVLLPWDL</sequence>
<dbReference type="InterPro" id="IPR051603">
    <property type="entry name" value="Zinc-ADH_QOR/CCCR"/>
</dbReference>
<dbReference type="OrthoDB" id="203908at2759"/>
<comment type="caution">
    <text evidence="2">The sequence shown here is derived from an EMBL/GenBank/DDBJ whole genome shotgun (WGS) entry which is preliminary data.</text>
</comment>
<dbReference type="Pfam" id="PF13602">
    <property type="entry name" value="ADH_zinc_N_2"/>
    <property type="match status" value="1"/>
</dbReference>
<dbReference type="Gene3D" id="3.90.180.10">
    <property type="entry name" value="Medium-chain alcohol dehydrogenases, catalytic domain"/>
    <property type="match status" value="2"/>
</dbReference>
<protein>
    <recommendedName>
        <fullName evidence="4">Alcohol dehydrogenase</fullName>
    </recommendedName>
</protein>
<evidence type="ECO:0000256" key="1">
    <source>
        <dbReference type="ARBA" id="ARBA00022857"/>
    </source>
</evidence>
<gene>
    <name evidence="2" type="ORF">TrRE_jg2542</name>
</gene>
<organism evidence="2 3">
    <name type="scientific">Triparma retinervis</name>
    <dbReference type="NCBI Taxonomy" id="2557542"/>
    <lineage>
        <taxon>Eukaryota</taxon>
        <taxon>Sar</taxon>
        <taxon>Stramenopiles</taxon>
        <taxon>Ochrophyta</taxon>
        <taxon>Bolidophyceae</taxon>
        <taxon>Parmales</taxon>
        <taxon>Triparmaceae</taxon>
        <taxon>Triparma</taxon>
    </lineage>
</organism>
<keyword evidence="1" id="KW-0521">NADP</keyword>
<keyword evidence="3" id="KW-1185">Reference proteome</keyword>
<dbReference type="AlphaFoldDB" id="A0A9W7AHN5"/>
<dbReference type="InterPro" id="IPR036291">
    <property type="entry name" value="NAD(P)-bd_dom_sf"/>
</dbReference>
<name>A0A9W7AHN5_9STRA</name>
<evidence type="ECO:0000313" key="3">
    <source>
        <dbReference type="Proteomes" id="UP001165082"/>
    </source>
</evidence>
<dbReference type="InterPro" id="IPR011032">
    <property type="entry name" value="GroES-like_sf"/>
</dbReference>
<dbReference type="SUPFAM" id="SSF51735">
    <property type="entry name" value="NAD(P)-binding Rossmann-fold domains"/>
    <property type="match status" value="1"/>
</dbReference>